<dbReference type="EMBL" id="FOXS01000010">
    <property type="protein sequence ID" value="SFQ82443.1"/>
    <property type="molecule type" value="Genomic_DNA"/>
</dbReference>
<proteinExistence type="predicted"/>
<gene>
    <name evidence="2" type="ORF">SAMN04515668_4814</name>
</gene>
<keyword evidence="1" id="KW-1133">Transmembrane helix</keyword>
<feature type="transmembrane region" description="Helical" evidence="1">
    <location>
        <begin position="36"/>
        <end position="58"/>
    </location>
</feature>
<dbReference type="OrthoDB" id="9812349at2"/>
<dbReference type="GO" id="GO:0005886">
    <property type="term" value="C:plasma membrane"/>
    <property type="evidence" value="ECO:0007669"/>
    <property type="project" value="TreeGrafter"/>
</dbReference>
<reference evidence="3" key="1">
    <citation type="submission" date="2016-10" db="EMBL/GenBank/DDBJ databases">
        <authorList>
            <person name="Varghese N."/>
            <person name="Submissions S."/>
        </authorList>
    </citation>
    <scope>NUCLEOTIDE SEQUENCE [LARGE SCALE GENOMIC DNA]</scope>
    <source>
        <strain evidence="3">OR362-8,ATCC BAA-1266,JCM 13504</strain>
    </source>
</reference>
<sequence>MNFPRLRRSSFAPWAIGFSFLAALAVAPFLESPAPAVRLGGQLATVGLYGLFSLKINIRRLHDLNRTGRWAALQFVPVLGLAFFFYLLLAKGTAGANAYGPDPRPAA</sequence>
<feature type="transmembrane region" description="Helical" evidence="1">
    <location>
        <begin position="70"/>
        <end position="89"/>
    </location>
</feature>
<dbReference type="Pfam" id="PF05656">
    <property type="entry name" value="DUF805"/>
    <property type="match status" value="1"/>
</dbReference>
<accession>A0A1I6BNE1</accession>
<dbReference type="RefSeq" id="WP_092678848.1">
    <property type="nucleotide sequence ID" value="NZ_FOXS01000010.1"/>
</dbReference>
<dbReference type="Proteomes" id="UP000199029">
    <property type="component" value="Unassembled WGS sequence"/>
</dbReference>
<keyword evidence="3" id="KW-1185">Reference proteome</keyword>
<evidence type="ECO:0000313" key="3">
    <source>
        <dbReference type="Proteomes" id="UP000199029"/>
    </source>
</evidence>
<dbReference type="PANTHER" id="PTHR34980">
    <property type="entry name" value="INNER MEMBRANE PROTEIN-RELATED-RELATED"/>
    <property type="match status" value="1"/>
</dbReference>
<keyword evidence="1" id="KW-0812">Transmembrane</keyword>
<evidence type="ECO:0000256" key="1">
    <source>
        <dbReference type="SAM" id="Phobius"/>
    </source>
</evidence>
<name>A0A1I6BNE1_HYMAR</name>
<dbReference type="InterPro" id="IPR008523">
    <property type="entry name" value="DUF805"/>
</dbReference>
<dbReference type="STRING" id="1227077.SAMN04515668_4814"/>
<protein>
    <submittedName>
        <fullName evidence="2">Uncharacterized membrane protein YhaH, DUF805 family</fullName>
    </submittedName>
</protein>
<feature type="transmembrane region" description="Helical" evidence="1">
    <location>
        <begin position="12"/>
        <end position="30"/>
    </location>
</feature>
<dbReference type="AlphaFoldDB" id="A0A1I6BNE1"/>
<organism evidence="2 3">
    <name type="scientific">Hymenobacter arizonensis</name>
    <name type="common">Siccationidurans arizonensis</name>
    <dbReference type="NCBI Taxonomy" id="1227077"/>
    <lineage>
        <taxon>Bacteria</taxon>
        <taxon>Pseudomonadati</taxon>
        <taxon>Bacteroidota</taxon>
        <taxon>Cytophagia</taxon>
        <taxon>Cytophagales</taxon>
        <taxon>Hymenobacteraceae</taxon>
        <taxon>Hymenobacter</taxon>
    </lineage>
</organism>
<keyword evidence="1" id="KW-0472">Membrane</keyword>
<evidence type="ECO:0000313" key="2">
    <source>
        <dbReference type="EMBL" id="SFQ82443.1"/>
    </source>
</evidence>